<dbReference type="InterPro" id="IPR003856">
    <property type="entry name" value="LPS_length_determ_N"/>
</dbReference>
<proteinExistence type="inferred from homology"/>
<dbReference type="Gene3D" id="3.40.50.300">
    <property type="entry name" value="P-loop containing nucleotide triphosphate hydrolases"/>
    <property type="match status" value="1"/>
</dbReference>
<keyword evidence="16" id="KW-0175">Coiled coil</keyword>
<evidence type="ECO:0000256" key="5">
    <source>
        <dbReference type="ARBA" id="ARBA00022475"/>
    </source>
</evidence>
<evidence type="ECO:0000256" key="13">
    <source>
        <dbReference type="ARBA" id="ARBA00023136"/>
    </source>
</evidence>
<dbReference type="GO" id="GO:0005524">
    <property type="term" value="F:ATP binding"/>
    <property type="evidence" value="ECO:0007669"/>
    <property type="project" value="UniProtKB-KW"/>
</dbReference>
<evidence type="ECO:0000256" key="15">
    <source>
        <dbReference type="ARBA" id="ARBA00051245"/>
    </source>
</evidence>
<dbReference type="Pfam" id="PF13807">
    <property type="entry name" value="GNVR"/>
    <property type="match status" value="1"/>
</dbReference>
<accession>A0A1H9MEE7</accession>
<evidence type="ECO:0000256" key="10">
    <source>
        <dbReference type="ARBA" id="ARBA00022777"/>
    </source>
</evidence>
<comment type="similarity">
    <text evidence="2">Belongs to the CpsD/CapB family.</text>
</comment>
<evidence type="ECO:0000256" key="6">
    <source>
        <dbReference type="ARBA" id="ARBA00022519"/>
    </source>
</evidence>
<dbReference type="Proteomes" id="UP000199233">
    <property type="component" value="Unassembled WGS sequence"/>
</dbReference>
<sequence>MAGPLPAIDRELSSESPLLAPLRLFWLHRWILLAFTVLGGVIGLGYCLIESPSYRASASLLIEPKDADVVKIDKVYDPSSVVREYHRTQYELLQSRELIDSVVTKLQLAKHPLYVEKYKPGPEGPTRQRWRDRMLQHVQDWVPFLYDGLNLAALRSRGETLTEALLDDLRIDPVPNSYMVKVVFDSEDAALAATVANAIVDQYLSRERAARTGLGYEAADLLTQRVEESRKALQDSEKALQAFLEKEDLINVGGVRSLVEDEITERTRRLREAQAQREQLANVYGRIKAAGENVEALQDIPTIQQDPLVQSTKGAYLAAKEDLDQIAPRYGDKHPTRQAAKARYDAAARAYFTQLRIASQGIRNNYELATKTAGDLQSQVYQSTGRIQNLDRKDYQLKVLQRDVDTNRELYETFLKRFKETQATADLELGNARIIDRAVPPLKAHWPKPLLICAGAVLLGLILGAALVLVREALDNTVGNAEQLEELAGVPVLCSLPHVTGREQSLEKLSRLEVDDPKSIYAEGVRTLRTSILLNDREGQRMRKLMICSSLPAEGKTTISSNLAAVLAERERVLLVDADLRRPRIGALFGISPLRPGLAQLLAGETTLEEAVTSSDIAGIDLLPAGGARDNPQVMLASDRFFALIDELAKRYDRVVFDTAPCQLVSDALLFAKHMDGVILVARSGSTARKVLASTARRLRNAEAPLIGAVLNDLDLRRGAGYEGSYHYRYGYYG</sequence>
<dbReference type="OrthoDB" id="9775724at2"/>
<keyword evidence="8 17" id="KW-0812">Transmembrane</keyword>
<feature type="transmembrane region" description="Helical" evidence="17">
    <location>
        <begin position="27"/>
        <end position="49"/>
    </location>
</feature>
<evidence type="ECO:0000256" key="12">
    <source>
        <dbReference type="ARBA" id="ARBA00022989"/>
    </source>
</evidence>
<keyword evidence="5" id="KW-1003">Cell membrane</keyword>
<evidence type="ECO:0000313" key="22">
    <source>
        <dbReference type="Proteomes" id="UP000199233"/>
    </source>
</evidence>
<evidence type="ECO:0000256" key="16">
    <source>
        <dbReference type="SAM" id="Coils"/>
    </source>
</evidence>
<keyword evidence="10" id="KW-0418">Kinase</keyword>
<evidence type="ECO:0000256" key="17">
    <source>
        <dbReference type="SAM" id="Phobius"/>
    </source>
</evidence>
<evidence type="ECO:0000259" key="19">
    <source>
        <dbReference type="Pfam" id="PF13614"/>
    </source>
</evidence>
<dbReference type="GO" id="GO:0004715">
    <property type="term" value="F:non-membrane spanning protein tyrosine kinase activity"/>
    <property type="evidence" value="ECO:0007669"/>
    <property type="project" value="UniProtKB-EC"/>
</dbReference>
<dbReference type="NCBIfam" id="TIGR01007">
    <property type="entry name" value="eps_fam"/>
    <property type="match status" value="1"/>
</dbReference>
<keyword evidence="14" id="KW-0829">Tyrosine-protein kinase</keyword>
<dbReference type="GO" id="GO:0005886">
    <property type="term" value="C:plasma membrane"/>
    <property type="evidence" value="ECO:0007669"/>
    <property type="project" value="UniProtKB-SubCell"/>
</dbReference>
<evidence type="ECO:0000259" key="18">
    <source>
        <dbReference type="Pfam" id="PF02706"/>
    </source>
</evidence>
<keyword evidence="12 17" id="KW-1133">Transmembrane helix</keyword>
<feature type="domain" description="Tyrosine-protein kinase G-rich" evidence="20">
    <location>
        <begin position="400"/>
        <end position="473"/>
    </location>
</feature>
<dbReference type="InterPro" id="IPR005702">
    <property type="entry name" value="Wzc-like_C"/>
</dbReference>
<feature type="domain" description="Polysaccharide chain length determinant N-terminal" evidence="18">
    <location>
        <begin position="23"/>
        <end position="106"/>
    </location>
</feature>
<evidence type="ECO:0000256" key="9">
    <source>
        <dbReference type="ARBA" id="ARBA00022741"/>
    </source>
</evidence>
<keyword evidence="13 17" id="KW-0472">Membrane</keyword>
<evidence type="ECO:0000259" key="20">
    <source>
        <dbReference type="Pfam" id="PF13807"/>
    </source>
</evidence>
<dbReference type="EC" id="2.7.10.2" evidence="4"/>
<dbReference type="EMBL" id="FOFS01000022">
    <property type="protein sequence ID" value="SER22076.1"/>
    <property type="molecule type" value="Genomic_DNA"/>
</dbReference>
<organism evidence="21 22">
    <name type="scientific">Solimonas aquatica</name>
    <dbReference type="NCBI Taxonomy" id="489703"/>
    <lineage>
        <taxon>Bacteria</taxon>
        <taxon>Pseudomonadati</taxon>
        <taxon>Pseudomonadota</taxon>
        <taxon>Gammaproteobacteria</taxon>
        <taxon>Nevskiales</taxon>
        <taxon>Nevskiaceae</taxon>
        <taxon>Solimonas</taxon>
    </lineage>
</organism>
<dbReference type="PANTHER" id="PTHR32309">
    <property type="entry name" value="TYROSINE-PROTEIN KINASE"/>
    <property type="match status" value="1"/>
</dbReference>
<keyword evidence="22" id="KW-1185">Reference proteome</keyword>
<reference evidence="21 22" key="1">
    <citation type="submission" date="2016-10" db="EMBL/GenBank/DDBJ databases">
        <authorList>
            <person name="de Groot N.N."/>
        </authorList>
    </citation>
    <scope>NUCLEOTIDE SEQUENCE [LARGE SCALE GENOMIC DNA]</scope>
    <source>
        <strain evidence="21 22">DSM 25927</strain>
    </source>
</reference>
<feature type="coiled-coil region" evidence="16">
    <location>
        <begin position="219"/>
        <end position="290"/>
    </location>
</feature>
<keyword evidence="7" id="KW-0808">Transferase</keyword>
<evidence type="ECO:0000256" key="14">
    <source>
        <dbReference type="ARBA" id="ARBA00023137"/>
    </source>
</evidence>
<dbReference type="InterPro" id="IPR032807">
    <property type="entry name" value="GNVR"/>
</dbReference>
<dbReference type="STRING" id="489703.SAMN04488038_1228"/>
<keyword evidence="11" id="KW-0067">ATP-binding</keyword>
<evidence type="ECO:0000256" key="3">
    <source>
        <dbReference type="ARBA" id="ARBA00008883"/>
    </source>
</evidence>
<evidence type="ECO:0000256" key="8">
    <source>
        <dbReference type="ARBA" id="ARBA00022692"/>
    </source>
</evidence>
<evidence type="ECO:0000256" key="4">
    <source>
        <dbReference type="ARBA" id="ARBA00011903"/>
    </source>
</evidence>
<dbReference type="RefSeq" id="WP_093289653.1">
    <property type="nucleotide sequence ID" value="NZ_FOFS01000022.1"/>
</dbReference>
<name>A0A1H9MEE7_9GAMM</name>
<comment type="subcellular location">
    <subcellularLocation>
        <location evidence="1">Cell inner membrane</location>
        <topology evidence="1">Multi-pass membrane protein</topology>
    </subcellularLocation>
</comment>
<evidence type="ECO:0000256" key="2">
    <source>
        <dbReference type="ARBA" id="ARBA00007316"/>
    </source>
</evidence>
<evidence type="ECO:0000313" key="21">
    <source>
        <dbReference type="EMBL" id="SER22076.1"/>
    </source>
</evidence>
<feature type="transmembrane region" description="Helical" evidence="17">
    <location>
        <begin position="450"/>
        <end position="470"/>
    </location>
</feature>
<dbReference type="AlphaFoldDB" id="A0A1H9MEE7"/>
<comment type="similarity">
    <text evidence="3">Belongs to the etk/wzc family.</text>
</comment>
<keyword evidence="6" id="KW-0997">Cell inner membrane</keyword>
<keyword evidence="9" id="KW-0547">Nucleotide-binding</keyword>
<dbReference type="InterPro" id="IPR027417">
    <property type="entry name" value="P-loop_NTPase"/>
</dbReference>
<gene>
    <name evidence="21" type="ORF">SAMN04488038_1228</name>
</gene>
<dbReference type="CDD" id="cd05387">
    <property type="entry name" value="BY-kinase"/>
    <property type="match status" value="1"/>
</dbReference>
<dbReference type="PANTHER" id="PTHR32309:SF13">
    <property type="entry name" value="FERRIC ENTEROBACTIN TRANSPORT PROTEIN FEPE"/>
    <property type="match status" value="1"/>
</dbReference>
<evidence type="ECO:0000256" key="1">
    <source>
        <dbReference type="ARBA" id="ARBA00004429"/>
    </source>
</evidence>
<feature type="domain" description="AAA" evidence="19">
    <location>
        <begin position="555"/>
        <end position="663"/>
    </location>
</feature>
<comment type="catalytic activity">
    <reaction evidence="15">
        <text>L-tyrosyl-[protein] + ATP = O-phospho-L-tyrosyl-[protein] + ADP + H(+)</text>
        <dbReference type="Rhea" id="RHEA:10596"/>
        <dbReference type="Rhea" id="RHEA-COMP:10136"/>
        <dbReference type="Rhea" id="RHEA-COMP:20101"/>
        <dbReference type="ChEBI" id="CHEBI:15378"/>
        <dbReference type="ChEBI" id="CHEBI:30616"/>
        <dbReference type="ChEBI" id="CHEBI:46858"/>
        <dbReference type="ChEBI" id="CHEBI:61978"/>
        <dbReference type="ChEBI" id="CHEBI:456216"/>
        <dbReference type="EC" id="2.7.10.2"/>
    </reaction>
</comment>
<dbReference type="Pfam" id="PF13614">
    <property type="entry name" value="AAA_31"/>
    <property type="match status" value="1"/>
</dbReference>
<dbReference type="Pfam" id="PF02706">
    <property type="entry name" value="Wzz"/>
    <property type="match status" value="1"/>
</dbReference>
<evidence type="ECO:0000256" key="11">
    <source>
        <dbReference type="ARBA" id="ARBA00022840"/>
    </source>
</evidence>
<evidence type="ECO:0000256" key="7">
    <source>
        <dbReference type="ARBA" id="ARBA00022679"/>
    </source>
</evidence>
<dbReference type="InterPro" id="IPR025669">
    <property type="entry name" value="AAA_dom"/>
</dbReference>
<dbReference type="SUPFAM" id="SSF52540">
    <property type="entry name" value="P-loop containing nucleoside triphosphate hydrolases"/>
    <property type="match status" value="1"/>
</dbReference>
<dbReference type="InterPro" id="IPR050445">
    <property type="entry name" value="Bact_polysacc_biosynth/exp"/>
</dbReference>
<protein>
    <recommendedName>
        <fullName evidence="4">non-specific protein-tyrosine kinase</fullName>
        <ecNumber evidence="4">2.7.10.2</ecNumber>
    </recommendedName>
</protein>